<accession>J0CS35</accession>
<dbReference type="OrthoDB" id="4791458at2759"/>
<dbReference type="eggNOG" id="ENOG502S59V">
    <property type="taxonomic scope" value="Eukaryota"/>
</dbReference>
<dbReference type="Pfam" id="PF07367">
    <property type="entry name" value="FB_lectin"/>
    <property type="match status" value="1"/>
</dbReference>
<dbReference type="InterPro" id="IPR009960">
    <property type="entry name" value="Fruit_body_lectin_fun"/>
</dbReference>
<dbReference type="SUPFAM" id="SSF63724">
    <property type="entry name" value="Cytolysin/lectin"/>
    <property type="match status" value="1"/>
</dbReference>
<reference evidence="2" key="1">
    <citation type="journal article" date="2012" name="Science">
        <title>The Paleozoic origin of enzymatic lignin decomposition reconstructed from 31 fungal genomes.</title>
        <authorList>
            <person name="Floudas D."/>
            <person name="Binder M."/>
            <person name="Riley R."/>
            <person name="Barry K."/>
            <person name="Blanchette R.A."/>
            <person name="Henrissat B."/>
            <person name="Martinez A.T."/>
            <person name="Otillar R."/>
            <person name="Spatafora J.W."/>
            <person name="Yadav J.S."/>
            <person name="Aerts A."/>
            <person name="Benoit I."/>
            <person name="Boyd A."/>
            <person name="Carlson A."/>
            <person name="Copeland A."/>
            <person name="Coutinho P.M."/>
            <person name="de Vries R.P."/>
            <person name="Ferreira P."/>
            <person name="Findley K."/>
            <person name="Foster B."/>
            <person name="Gaskell J."/>
            <person name="Glotzer D."/>
            <person name="Gorecki P."/>
            <person name="Heitman J."/>
            <person name="Hesse C."/>
            <person name="Hori C."/>
            <person name="Igarashi K."/>
            <person name="Jurgens J.A."/>
            <person name="Kallen N."/>
            <person name="Kersten P."/>
            <person name="Kohler A."/>
            <person name="Kuees U."/>
            <person name="Kumar T.K.A."/>
            <person name="Kuo A."/>
            <person name="LaButti K."/>
            <person name="Larrondo L.F."/>
            <person name="Lindquist E."/>
            <person name="Ling A."/>
            <person name="Lombard V."/>
            <person name="Lucas S."/>
            <person name="Lundell T."/>
            <person name="Martin R."/>
            <person name="McLaughlin D.J."/>
            <person name="Morgenstern I."/>
            <person name="Morin E."/>
            <person name="Murat C."/>
            <person name="Nagy L.G."/>
            <person name="Nolan M."/>
            <person name="Ohm R.A."/>
            <person name="Patyshakuliyeva A."/>
            <person name="Rokas A."/>
            <person name="Ruiz-Duenas F.J."/>
            <person name="Sabat G."/>
            <person name="Salamov A."/>
            <person name="Samejima M."/>
            <person name="Schmutz J."/>
            <person name="Slot J.C."/>
            <person name="St John F."/>
            <person name="Stenlid J."/>
            <person name="Sun H."/>
            <person name="Sun S."/>
            <person name="Syed K."/>
            <person name="Tsang A."/>
            <person name="Wiebenga A."/>
            <person name="Young D."/>
            <person name="Pisabarro A."/>
            <person name="Eastwood D.C."/>
            <person name="Martin F."/>
            <person name="Cullen D."/>
            <person name="Grigoriev I.V."/>
            <person name="Hibbett D.S."/>
        </authorList>
    </citation>
    <scope>NUCLEOTIDE SEQUENCE [LARGE SCALE GENOMIC DNA]</scope>
    <source>
        <strain evidence="2">TFB10046</strain>
    </source>
</reference>
<protein>
    <submittedName>
        <fullName evidence="1">Lectin</fullName>
    </submittedName>
</protein>
<evidence type="ECO:0000313" key="1">
    <source>
        <dbReference type="EMBL" id="EJD33069.1"/>
    </source>
</evidence>
<sequence length="142" mass="15929">MSYTFTVRVRQTTAASEWAELVESTVWHFANGGTWRAARGELVFTMGGSGTSGLLRFARGNDEYCVFAMGVHNYKPWTDCVVDCKPGETACNMHPDYYGGGERAKQREKQQRETCKKDCKGREYKIVCSGEGNSCVVEIFIE</sequence>
<gene>
    <name evidence="1" type="ORF">AURDEDRAFT_117944</name>
</gene>
<dbReference type="Proteomes" id="UP000006514">
    <property type="component" value="Unassembled WGS sequence"/>
</dbReference>
<dbReference type="InterPro" id="IPR015926">
    <property type="entry name" value="Cytolysin/lectin"/>
</dbReference>
<proteinExistence type="predicted"/>
<dbReference type="AlphaFoldDB" id="J0CS35"/>
<dbReference type="InParanoid" id="J0CS35"/>
<dbReference type="OMA" id="TWTEEKC"/>
<evidence type="ECO:0000313" key="2">
    <source>
        <dbReference type="Proteomes" id="UP000006514"/>
    </source>
</evidence>
<organism evidence="1 2">
    <name type="scientific">Auricularia subglabra (strain TFB-10046 / SS5)</name>
    <name type="common">White-rot fungus</name>
    <name type="synonym">Auricularia delicata (strain TFB10046)</name>
    <dbReference type="NCBI Taxonomy" id="717982"/>
    <lineage>
        <taxon>Eukaryota</taxon>
        <taxon>Fungi</taxon>
        <taxon>Dikarya</taxon>
        <taxon>Basidiomycota</taxon>
        <taxon>Agaricomycotina</taxon>
        <taxon>Agaricomycetes</taxon>
        <taxon>Auriculariales</taxon>
        <taxon>Auriculariaceae</taxon>
        <taxon>Auricularia</taxon>
    </lineage>
</organism>
<keyword evidence="2" id="KW-1185">Reference proteome</keyword>
<name>J0CS35_AURST</name>
<dbReference type="Gene3D" id="2.60.270.20">
    <property type="entry name" value="Cytolysin/lectin"/>
    <property type="match status" value="1"/>
</dbReference>
<dbReference type="KEGG" id="adl:AURDEDRAFT_117944"/>
<dbReference type="EMBL" id="JH688457">
    <property type="protein sequence ID" value="EJD33069.1"/>
    <property type="molecule type" value="Genomic_DNA"/>
</dbReference>